<dbReference type="SMART" id="SM00046">
    <property type="entry name" value="DAGKc"/>
    <property type="match status" value="1"/>
</dbReference>
<evidence type="ECO:0000313" key="3">
    <source>
        <dbReference type="Proteomes" id="UP001057520"/>
    </source>
</evidence>
<dbReference type="Gene3D" id="3.40.50.10330">
    <property type="entry name" value="Probable inorganic polyphosphate/atp-NAD kinase, domain 1"/>
    <property type="match status" value="1"/>
</dbReference>
<protein>
    <submittedName>
        <fullName evidence="2">Diacylglycerol kinase</fullName>
    </submittedName>
</protein>
<name>A0ABY4ZMR7_9CAUL</name>
<sequence length="331" mass="35613">MLHRARRPDPAGPGRAQGLHHILAGEMTRIGVVRNPKSHGNRANPPGPPPEGVRLVEPFGRDALRTDLEEFARDGLDLLVIDGGDGTVRDVISLLPHTFGEDLPLLAVLPSGKTNVLAIDLGTPSDWRLEEALLAARRTEPRIKSRPPLRISWVDGHRPCLQGFFFGVGALVKATNLSQKVHKVGFFHNLAVGVTIATATLGALFGGTRDEWREGVPARLTFDGEAQPGEERFAIVATALKRLPFGLKPFGPPREGLKILDVDAPPRRLLKALPLVLSGKAEPQLEGLGYRRRDPNVVGLDGGAPFVLDGEVFEGGELTIGLGPALRFLVG</sequence>
<evidence type="ECO:0000313" key="2">
    <source>
        <dbReference type="EMBL" id="USQ94103.1"/>
    </source>
</evidence>
<proteinExistence type="predicted"/>
<dbReference type="GO" id="GO:0016301">
    <property type="term" value="F:kinase activity"/>
    <property type="evidence" value="ECO:0007669"/>
    <property type="project" value="UniProtKB-KW"/>
</dbReference>
<dbReference type="EMBL" id="CP096040">
    <property type="protein sequence ID" value="USQ94103.1"/>
    <property type="molecule type" value="Genomic_DNA"/>
</dbReference>
<feature type="domain" description="DAGKc" evidence="1">
    <location>
        <begin position="69"/>
        <end position="159"/>
    </location>
</feature>
<dbReference type="InterPro" id="IPR016064">
    <property type="entry name" value="NAD/diacylglycerol_kinase_sf"/>
</dbReference>
<evidence type="ECO:0000259" key="1">
    <source>
        <dbReference type="PROSITE" id="PS50146"/>
    </source>
</evidence>
<dbReference type="SUPFAM" id="SSF111331">
    <property type="entry name" value="NAD kinase/diacylglycerol kinase-like"/>
    <property type="match status" value="1"/>
</dbReference>
<reference evidence="2 3" key="1">
    <citation type="submission" date="2022-04" db="EMBL/GenBank/DDBJ databases">
        <title>Genome sequence of soybean root-associated Caulobacter segnis RL271.</title>
        <authorList>
            <person name="Longley R."/>
            <person name="Bonito G."/>
            <person name="Trigodet F."/>
            <person name="Crosson S."/>
            <person name="Fiebig A."/>
        </authorList>
    </citation>
    <scope>NUCLEOTIDE SEQUENCE [LARGE SCALE GENOMIC DNA]</scope>
    <source>
        <strain evidence="2 3">RL271</strain>
    </source>
</reference>
<dbReference type="Proteomes" id="UP001057520">
    <property type="component" value="Chromosome"/>
</dbReference>
<dbReference type="PROSITE" id="PS50146">
    <property type="entry name" value="DAGK"/>
    <property type="match status" value="1"/>
</dbReference>
<organism evidence="2 3">
    <name type="scientific">Caulobacter segnis</name>
    <dbReference type="NCBI Taxonomy" id="88688"/>
    <lineage>
        <taxon>Bacteria</taxon>
        <taxon>Pseudomonadati</taxon>
        <taxon>Pseudomonadota</taxon>
        <taxon>Alphaproteobacteria</taxon>
        <taxon>Caulobacterales</taxon>
        <taxon>Caulobacteraceae</taxon>
        <taxon>Caulobacter</taxon>
    </lineage>
</organism>
<dbReference type="InterPro" id="IPR001206">
    <property type="entry name" value="Diacylglycerol_kinase_cat_dom"/>
</dbReference>
<dbReference type="Pfam" id="PF00781">
    <property type="entry name" value="DAGK_cat"/>
    <property type="match status" value="1"/>
</dbReference>
<keyword evidence="3" id="KW-1185">Reference proteome</keyword>
<keyword evidence="2" id="KW-0418">Kinase</keyword>
<keyword evidence="2" id="KW-0808">Transferase</keyword>
<gene>
    <name evidence="2" type="ORF">MZV50_15980</name>
</gene>
<accession>A0ABY4ZMR7</accession>
<dbReference type="InterPro" id="IPR017438">
    <property type="entry name" value="ATP-NAD_kinase_N"/>
</dbReference>